<reference evidence="2 3" key="1">
    <citation type="submission" date="2023-03" db="EMBL/GenBank/DDBJ databases">
        <title>Genome insight into feeding habits of ladybird beetles.</title>
        <authorList>
            <person name="Li H.-S."/>
            <person name="Huang Y.-H."/>
            <person name="Pang H."/>
        </authorList>
    </citation>
    <scope>NUCLEOTIDE SEQUENCE [LARGE SCALE GENOMIC DNA]</scope>
    <source>
        <strain evidence="2">SYSU_2023b</strain>
        <tissue evidence="2">Whole body</tissue>
    </source>
</reference>
<feature type="compositionally biased region" description="Basic and acidic residues" evidence="1">
    <location>
        <begin position="7"/>
        <end position="18"/>
    </location>
</feature>
<comment type="caution">
    <text evidence="2">The sequence shown here is derived from an EMBL/GenBank/DDBJ whole genome shotgun (WGS) entry which is preliminary data.</text>
</comment>
<dbReference type="Proteomes" id="UP001431783">
    <property type="component" value="Unassembled WGS sequence"/>
</dbReference>
<feature type="region of interest" description="Disordered" evidence="1">
    <location>
        <begin position="1"/>
        <end position="23"/>
    </location>
</feature>
<evidence type="ECO:0000313" key="3">
    <source>
        <dbReference type="Proteomes" id="UP001431783"/>
    </source>
</evidence>
<dbReference type="EMBL" id="JARQZJ010000091">
    <property type="protein sequence ID" value="KAK9883088.1"/>
    <property type="molecule type" value="Genomic_DNA"/>
</dbReference>
<proteinExistence type="predicted"/>
<evidence type="ECO:0000313" key="2">
    <source>
        <dbReference type="EMBL" id="KAK9883088.1"/>
    </source>
</evidence>
<sequence>MVPDEETTFKFEGEDTKVPTKRSGRKPIQYRKIAYEEFRLQYRNLDRKLPTELLEKMLMNCFQGQPLFYRRG</sequence>
<organism evidence="2 3">
    <name type="scientific">Henosepilachna vigintioctopunctata</name>
    <dbReference type="NCBI Taxonomy" id="420089"/>
    <lineage>
        <taxon>Eukaryota</taxon>
        <taxon>Metazoa</taxon>
        <taxon>Ecdysozoa</taxon>
        <taxon>Arthropoda</taxon>
        <taxon>Hexapoda</taxon>
        <taxon>Insecta</taxon>
        <taxon>Pterygota</taxon>
        <taxon>Neoptera</taxon>
        <taxon>Endopterygota</taxon>
        <taxon>Coleoptera</taxon>
        <taxon>Polyphaga</taxon>
        <taxon>Cucujiformia</taxon>
        <taxon>Coccinelloidea</taxon>
        <taxon>Coccinellidae</taxon>
        <taxon>Epilachninae</taxon>
        <taxon>Epilachnini</taxon>
        <taxon>Henosepilachna</taxon>
    </lineage>
</organism>
<name>A0AAW1UK39_9CUCU</name>
<keyword evidence="3" id="KW-1185">Reference proteome</keyword>
<accession>A0AAW1UK39</accession>
<gene>
    <name evidence="2" type="ORF">WA026_001290</name>
</gene>
<dbReference type="AlphaFoldDB" id="A0AAW1UK39"/>
<evidence type="ECO:0000256" key="1">
    <source>
        <dbReference type="SAM" id="MobiDB-lite"/>
    </source>
</evidence>
<protein>
    <submittedName>
        <fullName evidence="2">Uncharacterized protein</fullName>
    </submittedName>
</protein>